<dbReference type="EMBL" id="JBBPEH010000003">
    <property type="protein sequence ID" value="KAK7541069.1"/>
    <property type="molecule type" value="Genomic_DNA"/>
</dbReference>
<evidence type="ECO:0000313" key="3">
    <source>
        <dbReference type="Proteomes" id="UP001360953"/>
    </source>
</evidence>
<comment type="caution">
    <text evidence="2">The sequence shown here is derived from an EMBL/GenBank/DDBJ whole genome shotgun (WGS) entry which is preliminary data.</text>
</comment>
<feature type="region of interest" description="Disordered" evidence="1">
    <location>
        <begin position="22"/>
        <end position="43"/>
    </location>
</feature>
<name>A0ABR1M267_9PEZI</name>
<accession>A0ABR1M267</accession>
<dbReference type="RefSeq" id="XP_066658000.1">
    <property type="nucleotide sequence ID" value="XM_066794920.1"/>
</dbReference>
<dbReference type="GeneID" id="92027826"/>
<sequence>MNPAAPSRWRWGHRRRVRRALAPQPAQAHPRLQPPRGSSPDFPSSTLFSLQLRYFLCLDTGVWDDGVGGYQGYWAVSKSNRTPHWHSFPCSSDWACNPSESTWYAMWGATELTMRGVRIKIQSLLLANAEKGSLKSRDRLRYMHWISALVRACNVCFVIDKTLLPIKTGFCLAHQWPCRRRKLLVLRRHQQMFSSHLPLQ</sequence>
<keyword evidence="3" id="KW-1185">Reference proteome</keyword>
<feature type="compositionally biased region" description="Low complexity" evidence="1">
    <location>
        <begin position="22"/>
        <end position="36"/>
    </location>
</feature>
<evidence type="ECO:0000313" key="2">
    <source>
        <dbReference type="EMBL" id="KAK7541069.1"/>
    </source>
</evidence>
<reference evidence="2 3" key="1">
    <citation type="submission" date="2024-04" db="EMBL/GenBank/DDBJ databases">
        <title>Phyllosticta paracitricarpa is synonymous to the EU quarantine fungus P. citricarpa based on phylogenomic analyses.</title>
        <authorList>
            <consortium name="Lawrence Berkeley National Laboratory"/>
            <person name="Van ingen-buijs V.A."/>
            <person name="Van westerhoven A.C."/>
            <person name="Haridas S."/>
            <person name="Skiadas P."/>
            <person name="Martin F."/>
            <person name="Groenewald J.Z."/>
            <person name="Crous P.W."/>
            <person name="Seidl M.F."/>
        </authorList>
    </citation>
    <scope>NUCLEOTIDE SEQUENCE [LARGE SCALE GENOMIC DNA]</scope>
    <source>
        <strain evidence="2 3">CPC 17464</strain>
    </source>
</reference>
<proteinExistence type="predicted"/>
<evidence type="ECO:0000256" key="1">
    <source>
        <dbReference type="SAM" id="MobiDB-lite"/>
    </source>
</evidence>
<organism evidence="2 3">
    <name type="scientific">Phyllosticta citribraziliensis</name>
    <dbReference type="NCBI Taxonomy" id="989973"/>
    <lineage>
        <taxon>Eukaryota</taxon>
        <taxon>Fungi</taxon>
        <taxon>Dikarya</taxon>
        <taxon>Ascomycota</taxon>
        <taxon>Pezizomycotina</taxon>
        <taxon>Dothideomycetes</taxon>
        <taxon>Dothideomycetes incertae sedis</taxon>
        <taxon>Botryosphaeriales</taxon>
        <taxon>Phyllostictaceae</taxon>
        <taxon>Phyllosticta</taxon>
    </lineage>
</organism>
<protein>
    <submittedName>
        <fullName evidence="2">Uncharacterized protein</fullName>
    </submittedName>
</protein>
<gene>
    <name evidence="2" type="ORF">J3D65DRAFT_264960</name>
</gene>
<dbReference type="Proteomes" id="UP001360953">
    <property type="component" value="Unassembled WGS sequence"/>
</dbReference>